<dbReference type="EMBL" id="VSSQ01117941">
    <property type="protein sequence ID" value="MPN52133.1"/>
    <property type="molecule type" value="Genomic_DNA"/>
</dbReference>
<proteinExistence type="predicted"/>
<accession>A0A645IY43</accession>
<organism evidence="2">
    <name type="scientific">bioreactor metagenome</name>
    <dbReference type="NCBI Taxonomy" id="1076179"/>
    <lineage>
        <taxon>unclassified sequences</taxon>
        <taxon>metagenomes</taxon>
        <taxon>ecological metagenomes</taxon>
    </lineage>
</organism>
<dbReference type="AlphaFoldDB" id="A0A645IY43"/>
<evidence type="ECO:0000256" key="1">
    <source>
        <dbReference type="SAM" id="MobiDB-lite"/>
    </source>
</evidence>
<reference evidence="2" key="1">
    <citation type="submission" date="2019-08" db="EMBL/GenBank/DDBJ databases">
        <authorList>
            <person name="Kucharzyk K."/>
            <person name="Murdoch R.W."/>
            <person name="Higgins S."/>
            <person name="Loffler F."/>
        </authorList>
    </citation>
    <scope>NUCLEOTIDE SEQUENCE</scope>
</reference>
<gene>
    <name evidence="2" type="ORF">SDC9_199787</name>
</gene>
<feature type="region of interest" description="Disordered" evidence="1">
    <location>
        <begin position="1"/>
        <end position="59"/>
    </location>
</feature>
<sequence length="72" mass="8273">MWQKVVRKGVAETDDDQDTGLHRQDESFSQRINGAAHDGSGKDGKKGDRNTENREYRRVKFVYLNQHPGREG</sequence>
<comment type="caution">
    <text evidence="2">The sequence shown here is derived from an EMBL/GenBank/DDBJ whole genome shotgun (WGS) entry which is preliminary data.</text>
</comment>
<evidence type="ECO:0000313" key="2">
    <source>
        <dbReference type="EMBL" id="MPN52133.1"/>
    </source>
</evidence>
<feature type="compositionally biased region" description="Basic and acidic residues" evidence="1">
    <location>
        <begin position="39"/>
        <end position="58"/>
    </location>
</feature>
<feature type="compositionally biased region" description="Basic and acidic residues" evidence="1">
    <location>
        <begin position="19"/>
        <end position="28"/>
    </location>
</feature>
<protein>
    <submittedName>
        <fullName evidence="2">Uncharacterized protein</fullName>
    </submittedName>
</protein>
<name>A0A645IY43_9ZZZZ</name>